<dbReference type="RefSeq" id="WP_379787426.1">
    <property type="nucleotide sequence ID" value="NZ_JBHSHL010000008.1"/>
</dbReference>
<sequence length="171" mass="20113">MQRLDNLYSIVAMTEKTRAIGRKNDMLYHLPEDLNYFKETTLNHTIVMGYNTYMSFPKRPLPNRKNIVLTRYDRVLEGAEILHGIEEALDYARKHRNEKIFVVGGDTVYRQFMPYVSKLYITILREDSAVEAEAFFPEIDEDVWVQVSEEAGRQVPENAPPYTFTVWELKK</sequence>
<comment type="catalytic activity">
    <reaction evidence="7">
        <text>(6S)-5,6,7,8-tetrahydrofolate + NADP(+) = 7,8-dihydrofolate + NADPH + H(+)</text>
        <dbReference type="Rhea" id="RHEA:15009"/>
        <dbReference type="ChEBI" id="CHEBI:15378"/>
        <dbReference type="ChEBI" id="CHEBI:57451"/>
        <dbReference type="ChEBI" id="CHEBI:57453"/>
        <dbReference type="ChEBI" id="CHEBI:57783"/>
        <dbReference type="ChEBI" id="CHEBI:58349"/>
        <dbReference type="EC" id="1.5.1.3"/>
    </reaction>
</comment>
<accession>A0ABV9QJ55</accession>
<proteinExistence type="inferred from homology"/>
<evidence type="ECO:0000256" key="5">
    <source>
        <dbReference type="ARBA" id="ARBA00022857"/>
    </source>
</evidence>
<dbReference type="GO" id="GO:0004146">
    <property type="term" value="F:dihydrofolate reductase activity"/>
    <property type="evidence" value="ECO:0007669"/>
    <property type="project" value="UniProtKB-EC"/>
</dbReference>
<comment type="pathway">
    <text evidence="1 7">Cofactor biosynthesis; tetrahydrofolate biosynthesis; 5,6,7,8-tetrahydrofolate from 7,8-dihydrofolate: step 1/1.</text>
</comment>
<comment type="similarity">
    <text evidence="2 7">Belongs to the dihydrofolate reductase family.</text>
</comment>
<dbReference type="Gene3D" id="3.40.430.10">
    <property type="entry name" value="Dihydrofolate Reductase, subunit A"/>
    <property type="match status" value="1"/>
</dbReference>
<organism evidence="9 10">
    <name type="scientific">Filifactor villosus</name>
    <dbReference type="NCBI Taxonomy" id="29374"/>
    <lineage>
        <taxon>Bacteria</taxon>
        <taxon>Bacillati</taxon>
        <taxon>Bacillota</taxon>
        <taxon>Clostridia</taxon>
        <taxon>Peptostreptococcales</taxon>
        <taxon>Filifactoraceae</taxon>
        <taxon>Filifactor</taxon>
    </lineage>
</organism>
<name>A0ABV9QJ55_9FIRM</name>
<protein>
    <recommendedName>
        <fullName evidence="3 7">Dihydrofolate reductase</fullName>
        <ecNumber evidence="3 7">1.5.1.3</ecNumber>
    </recommendedName>
</protein>
<dbReference type="PIRSF" id="PIRSF000194">
    <property type="entry name" value="DHFR"/>
    <property type="match status" value="1"/>
</dbReference>
<evidence type="ECO:0000256" key="1">
    <source>
        <dbReference type="ARBA" id="ARBA00004903"/>
    </source>
</evidence>
<dbReference type="InterPro" id="IPR001796">
    <property type="entry name" value="DHFR_dom"/>
</dbReference>
<gene>
    <name evidence="9" type="ORF">ACFO4R_02535</name>
</gene>
<evidence type="ECO:0000256" key="7">
    <source>
        <dbReference type="PIRNR" id="PIRNR000194"/>
    </source>
</evidence>
<dbReference type="Pfam" id="PF00186">
    <property type="entry name" value="DHFR_1"/>
    <property type="match status" value="1"/>
</dbReference>
<feature type="domain" description="DHFR" evidence="8">
    <location>
        <begin position="6"/>
        <end position="169"/>
    </location>
</feature>
<keyword evidence="6 7" id="KW-0560">Oxidoreductase</keyword>
<dbReference type="PRINTS" id="PR00070">
    <property type="entry name" value="DHFR"/>
</dbReference>
<keyword evidence="4 7" id="KW-0554">One-carbon metabolism</keyword>
<evidence type="ECO:0000259" key="8">
    <source>
        <dbReference type="PROSITE" id="PS51330"/>
    </source>
</evidence>
<evidence type="ECO:0000313" key="9">
    <source>
        <dbReference type="EMBL" id="MFC4803949.1"/>
    </source>
</evidence>
<dbReference type="PROSITE" id="PS51330">
    <property type="entry name" value="DHFR_2"/>
    <property type="match status" value="1"/>
</dbReference>
<dbReference type="EC" id="1.5.1.3" evidence="3 7"/>
<evidence type="ECO:0000256" key="2">
    <source>
        <dbReference type="ARBA" id="ARBA00009539"/>
    </source>
</evidence>
<dbReference type="PANTHER" id="PTHR48069:SF3">
    <property type="entry name" value="DIHYDROFOLATE REDUCTASE"/>
    <property type="match status" value="1"/>
</dbReference>
<evidence type="ECO:0000256" key="6">
    <source>
        <dbReference type="ARBA" id="ARBA00023002"/>
    </source>
</evidence>
<dbReference type="CDD" id="cd00209">
    <property type="entry name" value="DHFR"/>
    <property type="match status" value="1"/>
</dbReference>
<dbReference type="Proteomes" id="UP001595916">
    <property type="component" value="Unassembled WGS sequence"/>
</dbReference>
<reference evidence="10" key="1">
    <citation type="journal article" date="2019" name="Int. J. Syst. Evol. Microbiol.">
        <title>The Global Catalogue of Microorganisms (GCM) 10K type strain sequencing project: providing services to taxonomists for standard genome sequencing and annotation.</title>
        <authorList>
            <consortium name="The Broad Institute Genomics Platform"/>
            <consortium name="The Broad Institute Genome Sequencing Center for Infectious Disease"/>
            <person name="Wu L."/>
            <person name="Ma J."/>
        </authorList>
    </citation>
    <scope>NUCLEOTIDE SEQUENCE [LARGE SCALE GENOMIC DNA]</scope>
    <source>
        <strain evidence="10">CCUG 46385</strain>
    </source>
</reference>
<dbReference type="InterPro" id="IPR024072">
    <property type="entry name" value="DHFR-like_dom_sf"/>
</dbReference>
<keyword evidence="5 7" id="KW-0521">NADP</keyword>
<keyword evidence="10" id="KW-1185">Reference proteome</keyword>
<dbReference type="SUPFAM" id="SSF53597">
    <property type="entry name" value="Dihydrofolate reductase-like"/>
    <property type="match status" value="1"/>
</dbReference>
<evidence type="ECO:0000256" key="4">
    <source>
        <dbReference type="ARBA" id="ARBA00022563"/>
    </source>
</evidence>
<comment type="function">
    <text evidence="7">Key enzyme in folate metabolism. Catalyzes an essential reaction for de novo glycine and purine synthesis, and for DNA precursor synthesis.</text>
</comment>
<dbReference type="InterPro" id="IPR012259">
    <property type="entry name" value="DHFR"/>
</dbReference>
<comment type="caution">
    <text evidence="9">The sequence shown here is derived from an EMBL/GenBank/DDBJ whole genome shotgun (WGS) entry which is preliminary data.</text>
</comment>
<dbReference type="PANTHER" id="PTHR48069">
    <property type="entry name" value="DIHYDROFOLATE REDUCTASE"/>
    <property type="match status" value="1"/>
</dbReference>
<dbReference type="EMBL" id="JBHSHL010000008">
    <property type="protein sequence ID" value="MFC4803949.1"/>
    <property type="molecule type" value="Genomic_DNA"/>
</dbReference>
<evidence type="ECO:0000313" key="10">
    <source>
        <dbReference type="Proteomes" id="UP001595916"/>
    </source>
</evidence>
<evidence type="ECO:0000256" key="3">
    <source>
        <dbReference type="ARBA" id="ARBA00012856"/>
    </source>
</evidence>